<gene>
    <name evidence="1" type="ORF">HMPREF9952_1090</name>
</gene>
<evidence type="ECO:0000313" key="2">
    <source>
        <dbReference type="Proteomes" id="UP000006235"/>
    </source>
</evidence>
<reference evidence="1 2" key="1">
    <citation type="submission" date="2011-07" db="EMBL/GenBank/DDBJ databases">
        <authorList>
            <person name="Harkins D.M."/>
            <person name="Madupu R."/>
            <person name="Durkin A.S."/>
            <person name="Torralba M."/>
            <person name="Methe B."/>
            <person name="Sutton G.G."/>
            <person name="Nelson K.E."/>
        </authorList>
    </citation>
    <scope>NUCLEOTIDE SEQUENCE [LARGE SCALE GENOMIC DNA]</scope>
    <source>
        <strain evidence="1 2">HK 85</strain>
    </source>
</reference>
<dbReference type="EMBL" id="AFUV01000025">
    <property type="protein sequence ID" value="EGV04816.1"/>
    <property type="molecule type" value="Genomic_DNA"/>
</dbReference>
<comment type="caution">
    <text evidence="1">The sequence shown here is derived from an EMBL/GenBank/DDBJ whole genome shotgun (WGS) entry which is preliminary data.</text>
</comment>
<proteinExistence type="predicted"/>
<accession>F9QC82</accession>
<organism evidence="1 2">
    <name type="scientific">Haemophilus pittmaniae HK 85</name>
    <dbReference type="NCBI Taxonomy" id="1035188"/>
    <lineage>
        <taxon>Bacteria</taxon>
        <taxon>Pseudomonadati</taxon>
        <taxon>Pseudomonadota</taxon>
        <taxon>Gammaproteobacteria</taxon>
        <taxon>Pasteurellales</taxon>
        <taxon>Pasteurellaceae</taxon>
        <taxon>Haemophilus</taxon>
    </lineage>
</organism>
<dbReference type="Proteomes" id="UP000006235">
    <property type="component" value="Unassembled WGS sequence"/>
</dbReference>
<dbReference type="AlphaFoldDB" id="F9QC82"/>
<evidence type="ECO:0000313" key="1">
    <source>
        <dbReference type="EMBL" id="EGV04816.1"/>
    </source>
</evidence>
<sequence>MSFMPCFKSILIKSITYALFLEKLWFWKGRLGEVKENRGEPRFFV</sequence>
<protein>
    <submittedName>
        <fullName evidence="1">Uncharacterized protein</fullName>
    </submittedName>
</protein>
<name>F9QC82_9PAST</name>